<keyword evidence="1" id="KW-0812">Transmembrane</keyword>
<keyword evidence="3" id="KW-1185">Reference proteome</keyword>
<evidence type="ECO:0000313" key="2">
    <source>
        <dbReference type="EMBL" id="XAU15556.1"/>
    </source>
</evidence>
<proteinExistence type="predicted"/>
<evidence type="ECO:0000313" key="3">
    <source>
        <dbReference type="Proteomes" id="UP001447842"/>
    </source>
</evidence>
<keyword evidence="1" id="KW-0472">Membrane</keyword>
<sequence>MTLNLFFITATALFIIAVLKQLLETNAFLNRLRDNHPSRYEAMGRPRWNIQFGDPRFREAVKYIRAHKFADLDDPELERIYKAIKRADRVAIVSAVIAILITLLEVMRTAG</sequence>
<dbReference type="EMBL" id="CP147920">
    <property type="protein sequence ID" value="XAU15556.1"/>
    <property type="molecule type" value="Genomic_DNA"/>
</dbReference>
<protein>
    <submittedName>
        <fullName evidence="2">Uncharacterized protein</fullName>
    </submittedName>
</protein>
<gene>
    <name evidence="2" type="ORF">WCY31_02390</name>
</gene>
<accession>A0ABZ3HBC4</accession>
<feature type="transmembrane region" description="Helical" evidence="1">
    <location>
        <begin position="6"/>
        <end position="23"/>
    </location>
</feature>
<reference evidence="2 3" key="1">
    <citation type="submission" date="2024-03" db="EMBL/GenBank/DDBJ databases">
        <title>Sulfurimonas sp. HSL3-1.</title>
        <authorList>
            <person name="Wang S."/>
        </authorList>
    </citation>
    <scope>NUCLEOTIDE SEQUENCE [LARGE SCALE GENOMIC DNA]</scope>
    <source>
        <strain evidence="2 3">HSL3-1</strain>
    </source>
</reference>
<dbReference type="RefSeq" id="WP_345972980.1">
    <property type="nucleotide sequence ID" value="NZ_CP147920.1"/>
</dbReference>
<keyword evidence="1" id="KW-1133">Transmembrane helix</keyword>
<feature type="transmembrane region" description="Helical" evidence="1">
    <location>
        <begin position="90"/>
        <end position="110"/>
    </location>
</feature>
<name>A0ABZ3HBC4_9BACT</name>
<evidence type="ECO:0000256" key="1">
    <source>
        <dbReference type="SAM" id="Phobius"/>
    </source>
</evidence>
<dbReference type="Proteomes" id="UP001447842">
    <property type="component" value="Chromosome"/>
</dbReference>
<organism evidence="2 3">
    <name type="scientific">Sulfurimonas diazotrophicus</name>
    <dbReference type="NCBI Taxonomy" id="3131939"/>
    <lineage>
        <taxon>Bacteria</taxon>
        <taxon>Pseudomonadati</taxon>
        <taxon>Campylobacterota</taxon>
        <taxon>Epsilonproteobacteria</taxon>
        <taxon>Campylobacterales</taxon>
        <taxon>Sulfurimonadaceae</taxon>
        <taxon>Sulfurimonas</taxon>
    </lineage>
</organism>